<dbReference type="Gene3D" id="3.10.430.100">
    <property type="entry name" value="Ribosomal protein L9, C-terminal domain"/>
    <property type="match status" value="1"/>
</dbReference>
<dbReference type="GO" id="GO:1990904">
    <property type="term" value="C:ribonucleoprotein complex"/>
    <property type="evidence" value="ECO:0007669"/>
    <property type="project" value="UniProtKB-KW"/>
</dbReference>
<dbReference type="NCBIfam" id="TIGR00158">
    <property type="entry name" value="L9"/>
    <property type="match status" value="1"/>
</dbReference>
<dbReference type="GO" id="GO:0006412">
    <property type="term" value="P:translation"/>
    <property type="evidence" value="ECO:0007669"/>
    <property type="project" value="InterPro"/>
</dbReference>
<dbReference type="Gene3D" id="3.40.5.10">
    <property type="entry name" value="Ribosomal protein L9, N-terminal domain"/>
    <property type="match status" value="1"/>
</dbReference>
<name>A0A8K1CGK3_PYTOL</name>
<dbReference type="InterPro" id="IPR020594">
    <property type="entry name" value="Ribosomal_bL9_bac/chp"/>
</dbReference>
<evidence type="ECO:0000256" key="3">
    <source>
        <dbReference type="ARBA" id="ARBA00022884"/>
    </source>
</evidence>
<evidence type="ECO:0000256" key="4">
    <source>
        <dbReference type="ARBA" id="ARBA00022980"/>
    </source>
</evidence>
<reference evidence="8" key="1">
    <citation type="submission" date="2019-03" db="EMBL/GenBank/DDBJ databases">
        <title>Long read genome sequence of the mycoparasitic Pythium oligandrum ATCC 38472 isolated from sugarbeet rhizosphere.</title>
        <authorList>
            <person name="Gaulin E."/>
        </authorList>
    </citation>
    <scope>NUCLEOTIDE SEQUENCE</scope>
    <source>
        <strain evidence="8">ATCC 38472_TT</strain>
    </source>
</reference>
<dbReference type="InterPro" id="IPR036935">
    <property type="entry name" value="Ribosomal_bL9_N_sf"/>
</dbReference>
<evidence type="ECO:0000313" key="9">
    <source>
        <dbReference type="Proteomes" id="UP000794436"/>
    </source>
</evidence>
<gene>
    <name evidence="8" type="ORF">Poli38472_005463</name>
</gene>
<dbReference type="PANTHER" id="PTHR21368">
    <property type="entry name" value="50S RIBOSOMAL PROTEIN L9"/>
    <property type="match status" value="1"/>
</dbReference>
<dbReference type="PROSITE" id="PS00651">
    <property type="entry name" value="RIBOSOMAL_L9"/>
    <property type="match status" value="1"/>
</dbReference>
<keyword evidence="9" id="KW-1185">Reference proteome</keyword>
<keyword evidence="3" id="KW-0694">RNA-binding</keyword>
<dbReference type="AlphaFoldDB" id="A0A8K1CGK3"/>
<organism evidence="8 9">
    <name type="scientific">Pythium oligandrum</name>
    <name type="common">Mycoparasitic fungus</name>
    <dbReference type="NCBI Taxonomy" id="41045"/>
    <lineage>
        <taxon>Eukaryota</taxon>
        <taxon>Sar</taxon>
        <taxon>Stramenopiles</taxon>
        <taxon>Oomycota</taxon>
        <taxon>Peronosporomycetes</taxon>
        <taxon>Pythiales</taxon>
        <taxon>Pythiaceae</taxon>
        <taxon>Pythium</taxon>
    </lineage>
</organism>
<dbReference type="Pfam" id="PF01281">
    <property type="entry name" value="Ribosomal_L9_N"/>
    <property type="match status" value="1"/>
</dbReference>
<sequence length="339" mass="37460">MSDTARLRKLRSSNSKLMKGNLSLLMSIREADTEIHQQWQLLQQYCEQLEREGLPIPPSCVVLMGGQVEGKSGETKQATNGNEMEVGVDAQADSPSSATSDRSSSTALSMRNMLNDDATAAFGWEAFGHDEQIISMLAATSKHVRACLRKQDNAAILTRAFGHRVSMVLKEDVANLGYRGDEVSVKAGFARNFLYPQKLAVYATEANRVKYKVDRESLDEVDAEKERAVKQVVDRLSASTVYFKRYTASKTEQTLHTCVTAQEISDALEKQLGIIVGVARIDLPTPIKTLGAHLIKIRVDDEVTTEVANAEKAANGEELEMVDTSKKQIVQLDVQVVRR</sequence>
<dbReference type="HAMAP" id="MF_00503">
    <property type="entry name" value="Ribosomal_bL9"/>
    <property type="match status" value="1"/>
</dbReference>
<dbReference type="InterPro" id="IPR036791">
    <property type="entry name" value="Ribosomal_bL9_C_sf"/>
</dbReference>
<dbReference type="GO" id="GO:0003735">
    <property type="term" value="F:structural constituent of ribosome"/>
    <property type="evidence" value="ECO:0007669"/>
    <property type="project" value="InterPro"/>
</dbReference>
<proteinExistence type="inferred from homology"/>
<comment type="caution">
    <text evidence="8">The sequence shown here is derived from an EMBL/GenBank/DDBJ whole genome shotgun (WGS) entry which is preliminary data.</text>
</comment>
<dbReference type="InterPro" id="IPR000244">
    <property type="entry name" value="Ribosomal_bL9"/>
</dbReference>
<protein>
    <recommendedName>
        <fullName evidence="6">50S ribosomal protein L9, chloroplastic</fullName>
    </recommendedName>
</protein>
<dbReference type="EMBL" id="SPLM01000073">
    <property type="protein sequence ID" value="TMW62845.1"/>
    <property type="molecule type" value="Genomic_DNA"/>
</dbReference>
<comment type="similarity">
    <text evidence="1">Belongs to the bacterial ribosomal protein bL9 family.</text>
</comment>
<accession>A0A8K1CGK3</accession>
<dbReference type="GO" id="GO:0019843">
    <property type="term" value="F:rRNA binding"/>
    <property type="evidence" value="ECO:0007669"/>
    <property type="project" value="UniProtKB-KW"/>
</dbReference>
<dbReference type="Pfam" id="PF03948">
    <property type="entry name" value="Ribosomal_L9_C"/>
    <property type="match status" value="1"/>
</dbReference>
<evidence type="ECO:0000313" key="8">
    <source>
        <dbReference type="EMBL" id="TMW62845.1"/>
    </source>
</evidence>
<dbReference type="InterPro" id="IPR009027">
    <property type="entry name" value="Ribosomal_bL9/RNase_H1_N"/>
</dbReference>
<keyword evidence="4" id="KW-0689">Ribosomal protein</keyword>
<dbReference type="SUPFAM" id="SSF55653">
    <property type="entry name" value="Ribosomal protein L9 C-domain"/>
    <property type="match status" value="1"/>
</dbReference>
<evidence type="ECO:0000256" key="1">
    <source>
        <dbReference type="ARBA" id="ARBA00010605"/>
    </source>
</evidence>
<keyword evidence="5" id="KW-0687">Ribonucleoprotein</keyword>
<dbReference type="SUPFAM" id="SSF55658">
    <property type="entry name" value="L9 N-domain-like"/>
    <property type="match status" value="1"/>
</dbReference>
<dbReference type="InterPro" id="IPR020069">
    <property type="entry name" value="Ribosomal_bL9_C"/>
</dbReference>
<feature type="domain" description="Ribosomal protein L9" evidence="7">
    <location>
        <begin position="177"/>
        <end position="204"/>
    </location>
</feature>
<evidence type="ECO:0000259" key="7">
    <source>
        <dbReference type="PROSITE" id="PS00651"/>
    </source>
</evidence>
<evidence type="ECO:0000256" key="5">
    <source>
        <dbReference type="ARBA" id="ARBA00023274"/>
    </source>
</evidence>
<dbReference type="InterPro" id="IPR020070">
    <property type="entry name" value="Ribosomal_bL9_N"/>
</dbReference>
<evidence type="ECO:0000256" key="6">
    <source>
        <dbReference type="ARBA" id="ARBA00035427"/>
    </source>
</evidence>
<keyword evidence="2" id="KW-0699">rRNA-binding</keyword>
<dbReference type="Proteomes" id="UP000794436">
    <property type="component" value="Unassembled WGS sequence"/>
</dbReference>
<dbReference type="GO" id="GO:0005840">
    <property type="term" value="C:ribosome"/>
    <property type="evidence" value="ECO:0007669"/>
    <property type="project" value="UniProtKB-KW"/>
</dbReference>
<evidence type="ECO:0000256" key="2">
    <source>
        <dbReference type="ARBA" id="ARBA00022730"/>
    </source>
</evidence>
<dbReference type="OrthoDB" id="5555409at2759"/>